<proteinExistence type="predicted"/>
<organism evidence="2 3">
    <name type="scientific">Pseudazoarcus pumilus</name>
    <dbReference type="NCBI Taxonomy" id="2067960"/>
    <lineage>
        <taxon>Bacteria</taxon>
        <taxon>Pseudomonadati</taxon>
        <taxon>Pseudomonadota</taxon>
        <taxon>Betaproteobacteria</taxon>
        <taxon>Rhodocyclales</taxon>
        <taxon>Zoogloeaceae</taxon>
        <taxon>Pseudazoarcus</taxon>
    </lineage>
</organism>
<evidence type="ECO:0000313" key="2">
    <source>
        <dbReference type="EMBL" id="AUN96142.1"/>
    </source>
</evidence>
<dbReference type="InterPro" id="IPR014043">
    <property type="entry name" value="Acyl_transferase_dom"/>
</dbReference>
<dbReference type="Pfam" id="PF00698">
    <property type="entry name" value="Acyl_transf_1"/>
    <property type="match status" value="1"/>
</dbReference>
<dbReference type="Proteomes" id="UP000242205">
    <property type="component" value="Chromosome"/>
</dbReference>
<dbReference type="PANTHER" id="PTHR42681:SF6">
    <property type="entry name" value="BLL0263 PROTEIN"/>
    <property type="match status" value="1"/>
</dbReference>
<evidence type="ECO:0000259" key="1">
    <source>
        <dbReference type="SMART" id="SM00827"/>
    </source>
</evidence>
<accession>A0A2I6SA62</accession>
<reference evidence="2 3" key="1">
    <citation type="submission" date="2018-01" db="EMBL/GenBank/DDBJ databases">
        <authorList>
            <person name="Fu G.-Y."/>
        </authorList>
    </citation>
    <scope>NUCLEOTIDE SEQUENCE [LARGE SCALE GENOMIC DNA]</scope>
    <source>
        <strain evidence="2 3">SY39</strain>
    </source>
</reference>
<dbReference type="OrthoDB" id="9808564at2"/>
<dbReference type="AlphaFoldDB" id="A0A2I6SA62"/>
<dbReference type="EMBL" id="CP025682">
    <property type="protein sequence ID" value="AUN96142.1"/>
    <property type="molecule type" value="Genomic_DNA"/>
</dbReference>
<keyword evidence="3" id="KW-1185">Reference proteome</keyword>
<dbReference type="SUPFAM" id="SSF55048">
    <property type="entry name" value="Probable ACP-binding domain of malonyl-CoA ACP transacylase"/>
    <property type="match status" value="1"/>
</dbReference>
<dbReference type="KEGG" id="atw:C0099_15050"/>
<feature type="domain" description="Malonyl-CoA:ACP transacylase (MAT)" evidence="1">
    <location>
        <begin position="1"/>
        <end position="288"/>
    </location>
</feature>
<dbReference type="SMART" id="SM00827">
    <property type="entry name" value="PKS_AT"/>
    <property type="match status" value="1"/>
</dbReference>
<gene>
    <name evidence="2" type="ORF">C0099_15050</name>
</gene>
<dbReference type="Gene3D" id="3.40.366.10">
    <property type="entry name" value="Malonyl-Coenzyme A Acyl Carrier Protein, domain 2"/>
    <property type="match status" value="1"/>
</dbReference>
<dbReference type="InterPro" id="IPR050858">
    <property type="entry name" value="Mal-CoA-ACP_Trans/PKS_FabD"/>
</dbReference>
<dbReference type="SUPFAM" id="SSF52151">
    <property type="entry name" value="FabD/lysophospholipase-like"/>
    <property type="match status" value="1"/>
</dbReference>
<protein>
    <submittedName>
        <fullName evidence="2">Malonate decarboxylase subunit epsilon</fullName>
    </submittedName>
</protein>
<dbReference type="GO" id="GO:0006633">
    <property type="term" value="P:fatty acid biosynthetic process"/>
    <property type="evidence" value="ECO:0007669"/>
    <property type="project" value="TreeGrafter"/>
</dbReference>
<dbReference type="PANTHER" id="PTHR42681">
    <property type="entry name" value="MALONYL-COA-ACYL CARRIER PROTEIN TRANSACYLASE, MITOCHONDRIAL"/>
    <property type="match status" value="1"/>
</dbReference>
<sequence>MFGQLAREPAAGEVLDLVSAQLGFDVRTMAERVTESELCGNRIAQLLVVGHALATVAALRAEGVRPALCAGYSVGEMAAHGAAGVWDAQTTLALTALRAQNMDAAAAAACGPLCMSAVIGIDAVQAEALAPAHGAALAIVNGPRHVVIGGPEEAVERFERQAPEYGATHLRRLSVSLASHTHFIAAAVPPFAAALSAANWARPRATLLSGLDGRALMRHEDTVAWLSRQICEPLQWHDCLQSMIEYGVDVVLEIGPGRALTRMIEEDFPGIRARASDEFRSVAGSAAWLARNG</sequence>
<dbReference type="GO" id="GO:0005829">
    <property type="term" value="C:cytosol"/>
    <property type="evidence" value="ECO:0007669"/>
    <property type="project" value="TreeGrafter"/>
</dbReference>
<evidence type="ECO:0000313" key="3">
    <source>
        <dbReference type="Proteomes" id="UP000242205"/>
    </source>
</evidence>
<dbReference type="InterPro" id="IPR016036">
    <property type="entry name" value="Malonyl_transacylase_ACP-bd"/>
</dbReference>
<dbReference type="InterPro" id="IPR016035">
    <property type="entry name" value="Acyl_Trfase/lysoPLipase"/>
</dbReference>
<dbReference type="InterPro" id="IPR001227">
    <property type="entry name" value="Ac_transferase_dom_sf"/>
</dbReference>
<dbReference type="GO" id="GO:0004314">
    <property type="term" value="F:[acyl-carrier-protein] S-malonyltransferase activity"/>
    <property type="evidence" value="ECO:0007669"/>
    <property type="project" value="TreeGrafter"/>
</dbReference>
<name>A0A2I6SA62_9RHOO</name>